<accession>A0ABQ3E837</accession>
<dbReference type="InterPro" id="IPR006805">
    <property type="entry name" value="Anth_synth_I_N"/>
</dbReference>
<feature type="domain" description="Chorismate-utilising enzyme C-terminal" evidence="3">
    <location>
        <begin position="202"/>
        <end position="455"/>
    </location>
</feature>
<name>A0ABQ3E837_9GAMM</name>
<comment type="caution">
    <text evidence="5">The sequence shown here is derived from an EMBL/GenBank/DDBJ whole genome shotgun (WGS) entry which is preliminary data.</text>
</comment>
<evidence type="ECO:0000256" key="2">
    <source>
        <dbReference type="ARBA" id="ARBA00022679"/>
    </source>
</evidence>
<dbReference type="PRINTS" id="PR00095">
    <property type="entry name" value="ANTSNTHASEI"/>
</dbReference>
<reference evidence="6" key="1">
    <citation type="journal article" date="2019" name="Int. J. Syst. Evol. Microbiol.">
        <title>The Global Catalogue of Microorganisms (GCM) 10K type strain sequencing project: providing services to taxonomists for standard genome sequencing and annotation.</title>
        <authorList>
            <consortium name="The Broad Institute Genomics Platform"/>
            <consortium name="The Broad Institute Genome Sequencing Center for Infectious Disease"/>
            <person name="Wu L."/>
            <person name="Ma J."/>
        </authorList>
    </citation>
    <scope>NUCLEOTIDE SEQUENCE [LARGE SCALE GENOMIC DNA]</scope>
    <source>
        <strain evidence="6">KCTC 32998</strain>
    </source>
</reference>
<dbReference type="PANTHER" id="PTHR11236">
    <property type="entry name" value="AMINOBENZOATE/ANTHRANILATE SYNTHASE"/>
    <property type="match status" value="1"/>
</dbReference>
<evidence type="ECO:0000256" key="1">
    <source>
        <dbReference type="ARBA" id="ARBA00013139"/>
    </source>
</evidence>
<dbReference type="InterPro" id="IPR019999">
    <property type="entry name" value="Anth_synth_I-like"/>
</dbReference>
<evidence type="ECO:0000259" key="3">
    <source>
        <dbReference type="Pfam" id="PF00425"/>
    </source>
</evidence>
<dbReference type="RefSeq" id="WP_189445530.1">
    <property type="nucleotide sequence ID" value="NZ_BMZI01000007.1"/>
</dbReference>
<gene>
    <name evidence="5" type="primary">pabB</name>
    <name evidence="5" type="ORF">GCM10009038_29800</name>
</gene>
<keyword evidence="6" id="KW-1185">Reference proteome</keyword>
<keyword evidence="2" id="KW-0808">Transferase</keyword>
<dbReference type="PANTHER" id="PTHR11236:SF50">
    <property type="entry name" value="AMINODEOXYCHORISMATE SYNTHASE COMPONENT 1"/>
    <property type="match status" value="1"/>
</dbReference>
<evidence type="ECO:0000313" key="5">
    <source>
        <dbReference type="EMBL" id="GHB29261.1"/>
    </source>
</evidence>
<sequence>MADDRPRLDIVEVSYSADPAFHFERLRNRPGAALLDSGRPHNTRGRFDILTSDPVSTLIAERGTLRTTPPSQLTTGDLFDAQQHLLAEAEMKALPTLPSSLALLADSLPFIGGWLGFWGYNAKSPDRMCDDEDRRPGPSLPDARLGLYDWALVQDHHRGRAFLVATQARQQQVLAWLAEPPSNGEANDDFRLLGDFRPDLDREAYGRRFRRVIDYLRAGDCYQINLAQRFTAPVMGDPWYAYVRLRRATPTPYGGFLAHDDQAILSLSPERFVGVLEGHVDTRPIKGTRARGETLEADEHQIRSLQASPKDRAENVMIVDLLRNDLGRVCRPGSVRVSQLCGLESYANVHHLVSVIEGELAPERSALDLLRAAFPGGSITGAPKRRAMQIIEELEPCQRSVYCGSLGYLDRRGRLDTSIAIRTAIIDAGTLHIWGGGGLVADSEEEAEYQETIDKISHLMRALAAPETLELRAYQDNGAPAQVARRQAGSSTTGANGF</sequence>
<dbReference type="EMBL" id="BMZI01000007">
    <property type="protein sequence ID" value="GHB29261.1"/>
    <property type="molecule type" value="Genomic_DNA"/>
</dbReference>
<dbReference type="NCBIfam" id="TIGR00553">
    <property type="entry name" value="pabB"/>
    <property type="match status" value="1"/>
</dbReference>
<organism evidence="5 6">
    <name type="scientific">Salinicola rhizosphaerae</name>
    <dbReference type="NCBI Taxonomy" id="1443141"/>
    <lineage>
        <taxon>Bacteria</taxon>
        <taxon>Pseudomonadati</taxon>
        <taxon>Pseudomonadota</taxon>
        <taxon>Gammaproteobacteria</taxon>
        <taxon>Oceanospirillales</taxon>
        <taxon>Halomonadaceae</taxon>
        <taxon>Salinicola</taxon>
    </lineage>
</organism>
<dbReference type="Proteomes" id="UP000646745">
    <property type="component" value="Unassembled WGS sequence"/>
</dbReference>
<dbReference type="InterPro" id="IPR005802">
    <property type="entry name" value="ADC_synth_comp_1"/>
</dbReference>
<evidence type="ECO:0000259" key="4">
    <source>
        <dbReference type="Pfam" id="PF04715"/>
    </source>
</evidence>
<dbReference type="InterPro" id="IPR015890">
    <property type="entry name" value="Chorismate_C"/>
</dbReference>
<protein>
    <recommendedName>
        <fullName evidence="1">aminodeoxychorismate synthase</fullName>
        <ecNumber evidence="1">2.6.1.85</ecNumber>
    </recommendedName>
</protein>
<evidence type="ECO:0000313" key="6">
    <source>
        <dbReference type="Proteomes" id="UP000646745"/>
    </source>
</evidence>
<feature type="domain" description="Anthranilate synthase component I N-terminal" evidence="4">
    <location>
        <begin position="18"/>
        <end position="162"/>
    </location>
</feature>
<proteinExistence type="predicted"/>
<dbReference type="SUPFAM" id="SSF56322">
    <property type="entry name" value="ADC synthase"/>
    <property type="match status" value="1"/>
</dbReference>
<dbReference type="Pfam" id="PF00425">
    <property type="entry name" value="Chorismate_bind"/>
    <property type="match status" value="1"/>
</dbReference>
<dbReference type="InterPro" id="IPR005801">
    <property type="entry name" value="ADC_synthase"/>
</dbReference>
<dbReference type="Pfam" id="PF04715">
    <property type="entry name" value="Anth_synt_I_N"/>
    <property type="match status" value="1"/>
</dbReference>
<dbReference type="EC" id="2.6.1.85" evidence="1"/>
<dbReference type="Gene3D" id="3.60.120.10">
    <property type="entry name" value="Anthranilate synthase"/>
    <property type="match status" value="1"/>
</dbReference>